<accession>X1QS36</accession>
<gene>
    <name evidence="1" type="ORF">S12H4_03354</name>
</gene>
<comment type="caution">
    <text evidence="1">The sequence shown here is derived from an EMBL/GenBank/DDBJ whole genome shotgun (WGS) entry which is preliminary data.</text>
</comment>
<dbReference type="AlphaFoldDB" id="X1QS36"/>
<name>X1QS36_9ZZZZ</name>
<organism evidence="1">
    <name type="scientific">marine sediment metagenome</name>
    <dbReference type="NCBI Taxonomy" id="412755"/>
    <lineage>
        <taxon>unclassified sequences</taxon>
        <taxon>metagenomes</taxon>
        <taxon>ecological metagenomes</taxon>
    </lineage>
</organism>
<protein>
    <submittedName>
        <fullName evidence="1">Uncharacterized protein</fullName>
    </submittedName>
</protein>
<evidence type="ECO:0000313" key="1">
    <source>
        <dbReference type="EMBL" id="GAI71048.1"/>
    </source>
</evidence>
<sequence length="68" mass="8066">MIVLRKAVYKGGGHRDVEWACQWIVGGHWRNQWYPSKHEYRPKYIASYIKGPEDKPLRNPGRLFAVVR</sequence>
<dbReference type="EMBL" id="BARW01000930">
    <property type="protein sequence ID" value="GAI71048.1"/>
    <property type="molecule type" value="Genomic_DNA"/>
</dbReference>
<reference evidence="1" key="1">
    <citation type="journal article" date="2014" name="Front. Microbiol.">
        <title>High frequency of phylogenetically diverse reductive dehalogenase-homologous genes in deep subseafloor sedimentary metagenomes.</title>
        <authorList>
            <person name="Kawai M."/>
            <person name="Futagami T."/>
            <person name="Toyoda A."/>
            <person name="Takaki Y."/>
            <person name="Nishi S."/>
            <person name="Hori S."/>
            <person name="Arai W."/>
            <person name="Tsubouchi T."/>
            <person name="Morono Y."/>
            <person name="Uchiyama I."/>
            <person name="Ito T."/>
            <person name="Fujiyama A."/>
            <person name="Inagaki F."/>
            <person name="Takami H."/>
        </authorList>
    </citation>
    <scope>NUCLEOTIDE SEQUENCE</scope>
    <source>
        <strain evidence="1">Expedition CK06-06</strain>
    </source>
</reference>
<proteinExistence type="predicted"/>